<reference evidence="2 3" key="1">
    <citation type="journal article" date="2020" name="BMC Genomics">
        <title>Correction to: Identification and distribution of gene clusters required for synthesis of sphingolipid metabolism inhibitors in diverse species of the filamentous fungus Fusarium.</title>
        <authorList>
            <person name="Kim H.S."/>
            <person name="Lohmar J.M."/>
            <person name="Busman M."/>
            <person name="Brown D.W."/>
            <person name="Naumann T.A."/>
            <person name="Divon H.H."/>
            <person name="Lysoe E."/>
            <person name="Uhlig S."/>
            <person name="Proctor R.H."/>
        </authorList>
    </citation>
    <scope>NUCLEOTIDE SEQUENCE [LARGE SCALE GENOMIC DNA]</scope>
    <source>
        <strain evidence="2 3">NRRL 25214</strain>
    </source>
</reference>
<protein>
    <submittedName>
        <fullName evidence="2">Uncharacterized protein</fullName>
    </submittedName>
</protein>
<dbReference type="AlphaFoldDB" id="A0A8H4ZIQ0"/>
<feature type="compositionally biased region" description="Polar residues" evidence="1">
    <location>
        <begin position="12"/>
        <end position="32"/>
    </location>
</feature>
<feature type="compositionally biased region" description="Basic and acidic residues" evidence="1">
    <location>
        <begin position="1"/>
        <end position="11"/>
    </location>
</feature>
<feature type="compositionally biased region" description="Basic and acidic residues" evidence="1">
    <location>
        <begin position="81"/>
        <end position="94"/>
    </location>
</feature>
<evidence type="ECO:0000313" key="2">
    <source>
        <dbReference type="EMBL" id="KAF5247254.1"/>
    </source>
</evidence>
<sequence>MARKSSCKDFKCSSTKSDSHWQTPPSETQKSNPIEKSRVAQDTDEMNSFEEPAAKRRALGSGKLNSRSFAYRDLQIRKRRPTETQRPTERRSDSCTKVQSTCSRGRGQDRDRTPHCGGSHHGFQVRIQNLSPLEDDVDMKDDDLPSNNPASRTAETKWMSQEEADAAVSCLGPLDTIP</sequence>
<gene>
    <name evidence="2" type="ORF">FANTH_6511</name>
</gene>
<name>A0A8H4ZIQ0_9HYPO</name>
<accession>A0A8H4ZIQ0</accession>
<comment type="caution">
    <text evidence="2">The sequence shown here is derived from an EMBL/GenBank/DDBJ whole genome shotgun (WGS) entry which is preliminary data.</text>
</comment>
<organism evidence="2 3">
    <name type="scientific">Fusarium anthophilum</name>
    <dbReference type="NCBI Taxonomy" id="48485"/>
    <lineage>
        <taxon>Eukaryota</taxon>
        <taxon>Fungi</taxon>
        <taxon>Dikarya</taxon>
        <taxon>Ascomycota</taxon>
        <taxon>Pezizomycotina</taxon>
        <taxon>Sordariomycetes</taxon>
        <taxon>Hypocreomycetidae</taxon>
        <taxon>Hypocreales</taxon>
        <taxon>Nectriaceae</taxon>
        <taxon>Fusarium</taxon>
        <taxon>Fusarium fujikuroi species complex</taxon>
    </lineage>
</organism>
<dbReference type="EMBL" id="JABEVY010000142">
    <property type="protein sequence ID" value="KAF5247254.1"/>
    <property type="molecule type" value="Genomic_DNA"/>
</dbReference>
<dbReference type="Proteomes" id="UP000573603">
    <property type="component" value="Unassembled WGS sequence"/>
</dbReference>
<evidence type="ECO:0000313" key="3">
    <source>
        <dbReference type="Proteomes" id="UP000573603"/>
    </source>
</evidence>
<feature type="region of interest" description="Disordered" evidence="1">
    <location>
        <begin position="1"/>
        <end position="178"/>
    </location>
</feature>
<evidence type="ECO:0000256" key="1">
    <source>
        <dbReference type="SAM" id="MobiDB-lite"/>
    </source>
</evidence>
<keyword evidence="3" id="KW-1185">Reference proteome</keyword>
<proteinExistence type="predicted"/>